<evidence type="ECO:0000313" key="3">
    <source>
        <dbReference type="Proteomes" id="UP000005408"/>
    </source>
</evidence>
<reference evidence="2" key="1">
    <citation type="submission" date="2022-08" db="UniProtKB">
        <authorList>
            <consortium name="EnsemblMetazoa"/>
        </authorList>
    </citation>
    <scope>IDENTIFICATION</scope>
    <source>
        <strain evidence="2">05x7-T-G4-1.051#20</strain>
    </source>
</reference>
<keyword evidence="1" id="KW-0472">Membrane</keyword>
<keyword evidence="3" id="KW-1185">Reference proteome</keyword>
<sequence>MAYKSTVTTADIKANSAANLAMGSTTLVTVHITSSCHCNVTEKPVSMATTSRTTEEDHTVPSLHCDSGTSLQDNNGHYKLLLHNRLCLKCNFTPPHYTLNSQLVLTACFILFALTTCIPNIDHL</sequence>
<protein>
    <submittedName>
        <fullName evidence="2">Uncharacterized protein</fullName>
    </submittedName>
</protein>
<dbReference type="EnsemblMetazoa" id="G8691.1">
    <property type="protein sequence ID" value="G8691.1:cds"/>
    <property type="gene ID" value="G8691"/>
</dbReference>
<feature type="transmembrane region" description="Helical" evidence="1">
    <location>
        <begin position="103"/>
        <end position="121"/>
    </location>
</feature>
<proteinExistence type="predicted"/>
<name>A0A8W8P3D8_MAGGI</name>
<organism evidence="2 3">
    <name type="scientific">Magallana gigas</name>
    <name type="common">Pacific oyster</name>
    <name type="synonym">Crassostrea gigas</name>
    <dbReference type="NCBI Taxonomy" id="29159"/>
    <lineage>
        <taxon>Eukaryota</taxon>
        <taxon>Metazoa</taxon>
        <taxon>Spiralia</taxon>
        <taxon>Lophotrochozoa</taxon>
        <taxon>Mollusca</taxon>
        <taxon>Bivalvia</taxon>
        <taxon>Autobranchia</taxon>
        <taxon>Pteriomorphia</taxon>
        <taxon>Ostreida</taxon>
        <taxon>Ostreoidea</taxon>
        <taxon>Ostreidae</taxon>
        <taxon>Magallana</taxon>
    </lineage>
</organism>
<keyword evidence="1" id="KW-0812">Transmembrane</keyword>
<evidence type="ECO:0000256" key="1">
    <source>
        <dbReference type="SAM" id="Phobius"/>
    </source>
</evidence>
<dbReference type="AlphaFoldDB" id="A0A8W8P3D8"/>
<evidence type="ECO:0000313" key="2">
    <source>
        <dbReference type="EnsemblMetazoa" id="G8691.1:cds"/>
    </source>
</evidence>
<accession>A0A8W8P3D8</accession>
<dbReference type="Proteomes" id="UP000005408">
    <property type="component" value="Unassembled WGS sequence"/>
</dbReference>
<keyword evidence="1" id="KW-1133">Transmembrane helix</keyword>